<dbReference type="AlphaFoldDB" id="D6PL65"/>
<sequence length="188" mass="20674">MARGLTSAVKTELATGNIEPVVLIDFGFATPIYLTNASFNITSDISGTSRTYLSNGHLQSITGVSETNKPTKNSLSISLSAVDQTYVSIVLNENIINDDVHIYRGFLDTNLALISDPFLLFYGTINNYKITDNTTRANLILTITSHWGNFSKTSGRTTTDNSQKRFFSADKGMEFSALTVKDIKWGRV</sequence>
<name>D6PL65_9ZZZZ</name>
<protein>
    <submittedName>
        <fullName evidence="1">Uncharacterized protein</fullName>
    </submittedName>
</protein>
<reference evidence="1" key="1">
    <citation type="journal article" date="2010" name="ISME J.">
        <title>Metagenome of the Mediterranean deep chlorophyll maximum studied by direct and fosmid library 454 pyrosequencing.</title>
        <authorList>
            <person name="Ghai R."/>
            <person name="Martin-Cuadrado A.B."/>
            <person name="Molto A.G."/>
            <person name="Heredia I.G."/>
            <person name="Cabrera R."/>
            <person name="Martin J."/>
            <person name="Verdu M."/>
            <person name="Deschamps P."/>
            <person name="Moreira D."/>
            <person name="Lopez-Garcia P."/>
            <person name="Mira A."/>
            <person name="Rodriguez-Valera F."/>
        </authorList>
    </citation>
    <scope>NUCLEOTIDE SEQUENCE</scope>
</reference>
<dbReference type="EMBL" id="GU943141">
    <property type="protein sequence ID" value="ADD96466.1"/>
    <property type="molecule type" value="Genomic_DNA"/>
</dbReference>
<proteinExistence type="predicted"/>
<organism evidence="1">
    <name type="scientific">uncultured organism MedDCM-OCT-S09-C94</name>
    <dbReference type="NCBI Taxonomy" id="743654"/>
    <lineage>
        <taxon>unclassified sequences</taxon>
        <taxon>environmental samples</taxon>
    </lineage>
</organism>
<accession>D6PL65</accession>
<evidence type="ECO:0000313" key="1">
    <source>
        <dbReference type="EMBL" id="ADD96466.1"/>
    </source>
</evidence>